<keyword evidence="3" id="KW-1185">Reference proteome</keyword>
<keyword evidence="1" id="KW-0812">Transmembrane</keyword>
<dbReference type="Proteomes" id="UP000823790">
    <property type="component" value="Unassembled WGS sequence"/>
</dbReference>
<dbReference type="Pfam" id="PF19851">
    <property type="entry name" value="DUF6326"/>
    <property type="match status" value="1"/>
</dbReference>
<evidence type="ECO:0000256" key="1">
    <source>
        <dbReference type="SAM" id="Phobius"/>
    </source>
</evidence>
<feature type="transmembrane region" description="Helical" evidence="1">
    <location>
        <begin position="57"/>
        <end position="80"/>
    </location>
</feature>
<reference evidence="2 3" key="1">
    <citation type="submission" date="2021-04" db="EMBL/GenBank/DDBJ databases">
        <authorList>
            <person name="Huq M.A."/>
        </authorList>
    </citation>
    <scope>NUCLEOTIDE SEQUENCE [LARGE SCALE GENOMIC DNA]</scope>
    <source>
        <strain evidence="2 3">MAH-13</strain>
    </source>
</reference>
<feature type="transmembrane region" description="Helical" evidence="1">
    <location>
        <begin position="110"/>
        <end position="130"/>
    </location>
</feature>
<evidence type="ECO:0000313" key="3">
    <source>
        <dbReference type="Proteomes" id="UP000823790"/>
    </source>
</evidence>
<dbReference type="RefSeq" id="WP_209622794.1">
    <property type="nucleotide sequence ID" value="NZ_JAGJRS010000034.1"/>
</dbReference>
<dbReference type="InterPro" id="IPR046289">
    <property type="entry name" value="DUF6326"/>
</dbReference>
<sequence>MARTRLEDLKVHVRFKLSALWAAIMSCYIYGDFWGLYRPGNLKDMLDGIGPLGPTSQGSLVAVSVLVAVPAVMIFLSLALPAAFARWLNLLISIALTAIILATLPGAWAFYVFMSCVEIALQLGIAWYAWRWPRQIAS</sequence>
<keyword evidence="1" id="KW-1133">Transmembrane helix</keyword>
<dbReference type="PROSITE" id="PS51257">
    <property type="entry name" value="PROKAR_LIPOPROTEIN"/>
    <property type="match status" value="1"/>
</dbReference>
<comment type="caution">
    <text evidence="2">The sequence shown here is derived from an EMBL/GenBank/DDBJ whole genome shotgun (WGS) entry which is preliminary data.</text>
</comment>
<gene>
    <name evidence="2" type="ORF">J7I44_15240</name>
</gene>
<feature type="transmembrane region" description="Helical" evidence="1">
    <location>
        <begin position="20"/>
        <end position="37"/>
    </location>
</feature>
<organism evidence="2 3">
    <name type="scientific">Frateuria flava</name>
    <dbReference type="NCBI Taxonomy" id="2821489"/>
    <lineage>
        <taxon>Bacteria</taxon>
        <taxon>Pseudomonadati</taxon>
        <taxon>Pseudomonadota</taxon>
        <taxon>Gammaproteobacteria</taxon>
        <taxon>Lysobacterales</taxon>
        <taxon>Rhodanobacteraceae</taxon>
        <taxon>Frateuria</taxon>
    </lineage>
</organism>
<name>A0ABS4DRH8_9GAMM</name>
<accession>A0ABS4DRH8</accession>
<feature type="transmembrane region" description="Helical" evidence="1">
    <location>
        <begin position="87"/>
        <end position="104"/>
    </location>
</feature>
<protein>
    <submittedName>
        <fullName evidence="2">Uncharacterized protein</fullName>
    </submittedName>
</protein>
<evidence type="ECO:0000313" key="2">
    <source>
        <dbReference type="EMBL" id="MBP1475664.1"/>
    </source>
</evidence>
<proteinExistence type="predicted"/>
<keyword evidence="1" id="KW-0472">Membrane</keyword>
<dbReference type="EMBL" id="JAGJRS010000034">
    <property type="protein sequence ID" value="MBP1475664.1"/>
    <property type="molecule type" value="Genomic_DNA"/>
</dbReference>